<dbReference type="InterPro" id="IPR001683">
    <property type="entry name" value="PX_dom"/>
</dbReference>
<dbReference type="GO" id="GO:0005768">
    <property type="term" value="C:endosome"/>
    <property type="evidence" value="ECO:0000318"/>
    <property type="project" value="GO_Central"/>
</dbReference>
<dbReference type="InterPro" id="IPR036871">
    <property type="entry name" value="PX_dom_sf"/>
</dbReference>
<dbReference type="OMA" id="LWETFLM"/>
<dbReference type="HOGENOM" id="CLU_022783_1_1_1"/>
<feature type="domain" description="PX" evidence="2">
    <location>
        <begin position="171"/>
        <end position="290"/>
    </location>
</feature>
<dbReference type="Proteomes" id="UP000004995">
    <property type="component" value="Unassembled WGS sequence"/>
</dbReference>
<dbReference type="PANTHER" id="PTHR10555:SF170">
    <property type="entry name" value="FI18122P1"/>
    <property type="match status" value="1"/>
</dbReference>
<evidence type="ECO:0000313" key="3">
    <source>
        <dbReference type="EnsemblPlants" id="KQL07844"/>
    </source>
</evidence>
<dbReference type="Gene3D" id="3.30.1520.10">
    <property type="entry name" value="Phox-like domain"/>
    <property type="match status" value="1"/>
</dbReference>
<sequence>MPSGGRRRRGMGLGFAGRTEDRMSGRRTSFGGSGEADPVEKRSSSSSSKAVEADCSPAAAGARKEPRKRSELGELLCRARSMAELSVCCRVCRCEPVRVDETSRHWWEVARRRRGRRADADLGSTIVLFLPSLRRAAPGKGGGFTAELAMISPERSPSQSPRSPAAAAGAPFLSISVTDPVKMGTGVQAYISYRVFTKTNLPEFEGPEKIVIRRYSDFEWLHDRLAERYKGIFIPPLPEKNAVEKFRFSKEFIELRRQALDLFINRIASHPELKQSEVLRVFLQADEEKMDRARSYETGIFKKPSDFLQMFKDVQSKVSDVVLGKEKPVEESTPEYEKLKNYIFELENHLAEAQKQAYRLVKRHRELGQSLAEFGKAIKLLGACEGDVMEKVFSEVGSKSEMLSIKLQREADNLLFNFEEPLKDYVRAVQSIKATMMDRANAFRQHFDLDQERKYKELNLEKLKFMNPEKYAEAEFEFRELKADSEEATKKFEHIVRIMNEELARFQEQKTADIGLAFHEFAKGQAKLAKDIADAWRSILPKLEACSSS</sequence>
<feature type="region of interest" description="Disordered" evidence="1">
    <location>
        <begin position="1"/>
        <end position="67"/>
    </location>
</feature>
<dbReference type="Gene3D" id="1.20.1270.60">
    <property type="entry name" value="Arfaptin homology (AH) domain/BAR domain"/>
    <property type="match status" value="1"/>
</dbReference>
<dbReference type="SMART" id="SM00312">
    <property type="entry name" value="PX"/>
    <property type="match status" value="1"/>
</dbReference>
<dbReference type="SUPFAM" id="SSF103657">
    <property type="entry name" value="BAR/IMD domain-like"/>
    <property type="match status" value="1"/>
</dbReference>
<dbReference type="EnsemblPlants" id="KQL07844">
    <property type="protein sequence ID" value="KQL07844"/>
    <property type="gene ID" value="SETIT_000911mg"/>
</dbReference>
<dbReference type="GO" id="GO:0016020">
    <property type="term" value="C:membrane"/>
    <property type="evidence" value="ECO:0007669"/>
    <property type="project" value="UniProtKB-ARBA"/>
</dbReference>
<dbReference type="SUPFAM" id="SSF64268">
    <property type="entry name" value="PX domain"/>
    <property type="match status" value="1"/>
</dbReference>
<name>K3XG91_SETIT</name>
<dbReference type="Gramene" id="KQL07844">
    <property type="protein sequence ID" value="KQL07844"/>
    <property type="gene ID" value="SETIT_000911mg"/>
</dbReference>
<dbReference type="InParanoid" id="K3XG91"/>
<feature type="compositionally biased region" description="Basic residues" evidence="1">
    <location>
        <begin position="1"/>
        <end position="10"/>
    </location>
</feature>
<dbReference type="FunFam" id="3.30.1520.10:FF:000028">
    <property type="entry name" value="sorting nexin 1 isoform X2"/>
    <property type="match status" value="1"/>
</dbReference>
<evidence type="ECO:0000259" key="2">
    <source>
        <dbReference type="PROSITE" id="PS50195"/>
    </source>
</evidence>
<dbReference type="EMBL" id="AGNK02003379">
    <property type="status" value="NOT_ANNOTATED_CDS"/>
    <property type="molecule type" value="Genomic_DNA"/>
</dbReference>
<dbReference type="FunCoup" id="K3XG91">
    <property type="interactions" value="3276"/>
</dbReference>
<dbReference type="InterPro" id="IPR015404">
    <property type="entry name" value="Vps5_C"/>
</dbReference>
<accession>K3XG91</accession>
<dbReference type="Pfam" id="PF00787">
    <property type="entry name" value="PX"/>
    <property type="match status" value="1"/>
</dbReference>
<dbReference type="PANTHER" id="PTHR10555">
    <property type="entry name" value="SORTING NEXIN"/>
    <property type="match status" value="1"/>
</dbReference>
<dbReference type="CDD" id="cd06859">
    <property type="entry name" value="PX_SNX1_2_like"/>
    <property type="match status" value="1"/>
</dbReference>
<dbReference type="FunFam" id="1.20.1270.60:FF:000044">
    <property type="entry name" value="Sorting nexin 1"/>
    <property type="match status" value="1"/>
</dbReference>
<dbReference type="PROSITE" id="PS50195">
    <property type="entry name" value="PX"/>
    <property type="match status" value="1"/>
</dbReference>
<dbReference type="CDD" id="cd07596">
    <property type="entry name" value="BAR_SNX"/>
    <property type="match status" value="1"/>
</dbReference>
<dbReference type="GO" id="GO:0035091">
    <property type="term" value="F:phosphatidylinositol binding"/>
    <property type="evidence" value="ECO:0000318"/>
    <property type="project" value="GO_Central"/>
</dbReference>
<keyword evidence="4" id="KW-1185">Reference proteome</keyword>
<protein>
    <recommendedName>
        <fullName evidence="2">PX domain-containing protein</fullName>
    </recommendedName>
</protein>
<dbReference type="InterPro" id="IPR027267">
    <property type="entry name" value="AH/BAR_dom_sf"/>
</dbReference>
<reference evidence="4" key="1">
    <citation type="journal article" date="2012" name="Nat. Biotechnol.">
        <title>Reference genome sequence of the model plant Setaria.</title>
        <authorList>
            <person name="Bennetzen J.L."/>
            <person name="Schmutz J."/>
            <person name="Wang H."/>
            <person name="Percifield R."/>
            <person name="Hawkins J."/>
            <person name="Pontaroli A.C."/>
            <person name="Estep M."/>
            <person name="Feng L."/>
            <person name="Vaughn J.N."/>
            <person name="Grimwood J."/>
            <person name="Jenkins J."/>
            <person name="Barry K."/>
            <person name="Lindquist E."/>
            <person name="Hellsten U."/>
            <person name="Deshpande S."/>
            <person name="Wang X."/>
            <person name="Wu X."/>
            <person name="Mitros T."/>
            <person name="Triplett J."/>
            <person name="Yang X."/>
            <person name="Ye C.Y."/>
            <person name="Mauro-Herrera M."/>
            <person name="Wang L."/>
            <person name="Li P."/>
            <person name="Sharma M."/>
            <person name="Sharma R."/>
            <person name="Ronald P.C."/>
            <person name="Panaud O."/>
            <person name="Kellogg E.A."/>
            <person name="Brutnell T.P."/>
            <person name="Doust A.N."/>
            <person name="Tuskan G.A."/>
            <person name="Rokhsar D."/>
            <person name="Devos K.M."/>
        </authorList>
    </citation>
    <scope>NUCLEOTIDE SEQUENCE [LARGE SCALE GENOMIC DNA]</scope>
    <source>
        <strain evidence="4">cv. Yugu1</strain>
    </source>
</reference>
<evidence type="ECO:0000313" key="4">
    <source>
        <dbReference type="Proteomes" id="UP000004995"/>
    </source>
</evidence>
<dbReference type="STRING" id="4555.K3XG91"/>
<organism evidence="3 4">
    <name type="scientific">Setaria italica</name>
    <name type="common">Foxtail millet</name>
    <name type="synonym">Panicum italicum</name>
    <dbReference type="NCBI Taxonomy" id="4555"/>
    <lineage>
        <taxon>Eukaryota</taxon>
        <taxon>Viridiplantae</taxon>
        <taxon>Streptophyta</taxon>
        <taxon>Embryophyta</taxon>
        <taxon>Tracheophyta</taxon>
        <taxon>Spermatophyta</taxon>
        <taxon>Magnoliopsida</taxon>
        <taxon>Liliopsida</taxon>
        <taxon>Poales</taxon>
        <taxon>Poaceae</taxon>
        <taxon>PACMAD clade</taxon>
        <taxon>Panicoideae</taxon>
        <taxon>Panicodae</taxon>
        <taxon>Paniceae</taxon>
        <taxon>Cenchrinae</taxon>
        <taxon>Setaria</taxon>
    </lineage>
</organism>
<dbReference type="Pfam" id="PF09325">
    <property type="entry name" value="Vps5"/>
    <property type="match status" value="1"/>
</dbReference>
<dbReference type="eggNOG" id="KOG2273">
    <property type="taxonomic scope" value="Eukaryota"/>
</dbReference>
<reference evidence="3" key="2">
    <citation type="submission" date="2018-08" db="UniProtKB">
        <authorList>
            <consortium name="EnsemblPlants"/>
        </authorList>
    </citation>
    <scope>IDENTIFICATION</scope>
    <source>
        <strain evidence="3">Yugu1</strain>
    </source>
</reference>
<evidence type="ECO:0000256" key="1">
    <source>
        <dbReference type="SAM" id="MobiDB-lite"/>
    </source>
</evidence>
<proteinExistence type="predicted"/>
<dbReference type="AlphaFoldDB" id="K3XG91"/>